<dbReference type="Proteomes" id="UP000887572">
    <property type="component" value="Unplaced"/>
</dbReference>
<evidence type="ECO:0000313" key="2">
    <source>
        <dbReference type="Proteomes" id="UP000887572"/>
    </source>
</evidence>
<organism evidence="2 3">
    <name type="scientific">Globodera rostochiensis</name>
    <name type="common">Golden nematode worm</name>
    <name type="synonym">Heterodera rostochiensis</name>
    <dbReference type="NCBI Taxonomy" id="31243"/>
    <lineage>
        <taxon>Eukaryota</taxon>
        <taxon>Metazoa</taxon>
        <taxon>Ecdysozoa</taxon>
        <taxon>Nematoda</taxon>
        <taxon>Chromadorea</taxon>
        <taxon>Rhabditida</taxon>
        <taxon>Tylenchina</taxon>
        <taxon>Tylenchomorpha</taxon>
        <taxon>Tylenchoidea</taxon>
        <taxon>Heteroderidae</taxon>
        <taxon>Heteroderinae</taxon>
        <taxon>Globodera</taxon>
    </lineage>
</organism>
<feature type="coiled-coil region" evidence="1">
    <location>
        <begin position="33"/>
        <end position="64"/>
    </location>
</feature>
<proteinExistence type="predicted"/>
<keyword evidence="1" id="KW-0175">Coiled coil</keyword>
<protein>
    <submittedName>
        <fullName evidence="3">Uncharacterized protein</fullName>
    </submittedName>
</protein>
<dbReference type="WBParaSite" id="Gr19_v10_g14902.t1">
    <property type="protein sequence ID" value="Gr19_v10_g14902.t1"/>
    <property type="gene ID" value="Gr19_v10_g14902"/>
</dbReference>
<dbReference type="AlphaFoldDB" id="A0A914H838"/>
<name>A0A914H838_GLORO</name>
<reference evidence="3" key="1">
    <citation type="submission" date="2022-11" db="UniProtKB">
        <authorList>
            <consortium name="WormBaseParasite"/>
        </authorList>
    </citation>
    <scope>IDENTIFICATION</scope>
</reference>
<evidence type="ECO:0000313" key="3">
    <source>
        <dbReference type="WBParaSite" id="Gr19_v10_g14902.t1"/>
    </source>
</evidence>
<evidence type="ECO:0000256" key="1">
    <source>
        <dbReference type="SAM" id="Coils"/>
    </source>
</evidence>
<sequence length="77" mass="9034">MTILLKKFKKSPVDDKQPLVKDQKDDQISLSDVEAQLITTDQYQKELDAAEQQLQKQIDQERKDYYIVLNLRRAGLL</sequence>
<keyword evidence="2" id="KW-1185">Reference proteome</keyword>
<accession>A0A914H838</accession>